<feature type="disulfide bond" description="Redox-active" evidence="10">
    <location>
        <begin position="32"/>
        <end position="35"/>
    </location>
</feature>
<dbReference type="GO" id="GO:0005829">
    <property type="term" value="C:cytosol"/>
    <property type="evidence" value="ECO:0007669"/>
    <property type="project" value="TreeGrafter"/>
</dbReference>
<keyword evidence="6 10" id="KW-0676">Redox-active center</keyword>
<dbReference type="InterPro" id="IPR036249">
    <property type="entry name" value="Thioredoxin-like_sf"/>
</dbReference>
<evidence type="ECO:0000256" key="2">
    <source>
        <dbReference type="ARBA" id="ARBA00020570"/>
    </source>
</evidence>
<dbReference type="PROSITE" id="PS51352">
    <property type="entry name" value="THIOREDOXIN_2"/>
    <property type="match status" value="1"/>
</dbReference>
<dbReference type="InterPro" id="IPR013766">
    <property type="entry name" value="Thioredoxin_domain"/>
</dbReference>
<dbReference type="AlphaFoldDB" id="A0A4R2RUT3"/>
<dbReference type="PIRSF" id="PIRSF000077">
    <property type="entry name" value="Thioredoxin"/>
    <property type="match status" value="1"/>
</dbReference>
<keyword evidence="13" id="KW-1185">Reference proteome</keyword>
<dbReference type="PANTHER" id="PTHR45663">
    <property type="entry name" value="GEO12009P1"/>
    <property type="match status" value="1"/>
</dbReference>
<dbReference type="Proteomes" id="UP000294746">
    <property type="component" value="Unassembled WGS sequence"/>
</dbReference>
<dbReference type="Gene3D" id="3.40.30.10">
    <property type="entry name" value="Glutaredoxin"/>
    <property type="match status" value="1"/>
</dbReference>
<evidence type="ECO:0000256" key="10">
    <source>
        <dbReference type="PIRSR" id="PIRSR000077-4"/>
    </source>
</evidence>
<dbReference type="InterPro" id="IPR005746">
    <property type="entry name" value="Thioredoxin"/>
</dbReference>
<accession>A0A4R2RUT3</accession>
<evidence type="ECO:0000313" key="13">
    <source>
        <dbReference type="Proteomes" id="UP000294746"/>
    </source>
</evidence>
<dbReference type="Pfam" id="PF00085">
    <property type="entry name" value="Thioredoxin"/>
    <property type="match status" value="1"/>
</dbReference>
<dbReference type="CDD" id="cd02947">
    <property type="entry name" value="TRX_family"/>
    <property type="match status" value="1"/>
</dbReference>
<feature type="active site" description="Nucleophile" evidence="9">
    <location>
        <position position="35"/>
    </location>
</feature>
<gene>
    <name evidence="12" type="ORF">EDD57_12416</name>
</gene>
<dbReference type="GO" id="GO:0045454">
    <property type="term" value="P:cell redox homeostasis"/>
    <property type="evidence" value="ECO:0007669"/>
    <property type="project" value="TreeGrafter"/>
</dbReference>
<dbReference type="EMBL" id="SLXV01000024">
    <property type="protein sequence ID" value="TCP66437.1"/>
    <property type="molecule type" value="Genomic_DNA"/>
</dbReference>
<feature type="site" description="Deprotonates C-terminal active site Cys" evidence="9">
    <location>
        <position position="26"/>
    </location>
</feature>
<evidence type="ECO:0000256" key="1">
    <source>
        <dbReference type="ARBA" id="ARBA00008987"/>
    </source>
</evidence>
<dbReference type="PRINTS" id="PR00421">
    <property type="entry name" value="THIOREDOXIN"/>
</dbReference>
<dbReference type="InterPro" id="IPR017937">
    <property type="entry name" value="Thioredoxin_CS"/>
</dbReference>
<evidence type="ECO:0000256" key="7">
    <source>
        <dbReference type="NCBIfam" id="TIGR01068"/>
    </source>
</evidence>
<keyword evidence="3" id="KW-0813">Transport</keyword>
<keyword evidence="4" id="KW-0249">Electron transport</keyword>
<evidence type="ECO:0000256" key="3">
    <source>
        <dbReference type="ARBA" id="ARBA00022448"/>
    </source>
</evidence>
<comment type="similarity">
    <text evidence="1 8">Belongs to the thioredoxin family.</text>
</comment>
<evidence type="ECO:0000256" key="5">
    <source>
        <dbReference type="ARBA" id="ARBA00023157"/>
    </source>
</evidence>
<dbReference type="OrthoDB" id="9790390at2"/>
<evidence type="ECO:0000259" key="11">
    <source>
        <dbReference type="PROSITE" id="PS51352"/>
    </source>
</evidence>
<evidence type="ECO:0000256" key="9">
    <source>
        <dbReference type="PIRSR" id="PIRSR000077-1"/>
    </source>
</evidence>
<reference evidence="12 13" key="1">
    <citation type="submission" date="2019-03" db="EMBL/GenBank/DDBJ databases">
        <title>Genomic Encyclopedia of Type Strains, Phase IV (KMG-IV): sequencing the most valuable type-strain genomes for metagenomic binning, comparative biology and taxonomic classification.</title>
        <authorList>
            <person name="Goeker M."/>
        </authorList>
    </citation>
    <scope>NUCLEOTIDE SEQUENCE [LARGE SCALE GENOMIC DNA]</scope>
    <source>
        <strain evidence="12 13">DSM 46831</strain>
    </source>
</reference>
<dbReference type="SUPFAM" id="SSF52833">
    <property type="entry name" value="Thioredoxin-like"/>
    <property type="match status" value="1"/>
</dbReference>
<dbReference type="FunFam" id="3.40.30.10:FF:000001">
    <property type="entry name" value="Thioredoxin"/>
    <property type="match status" value="1"/>
</dbReference>
<feature type="site" description="Contributes to redox potential value" evidence="9">
    <location>
        <position position="34"/>
    </location>
</feature>
<comment type="caution">
    <text evidence="12">The sequence shown here is derived from an EMBL/GenBank/DDBJ whole genome shotgun (WGS) entry which is preliminary data.</text>
</comment>
<proteinExistence type="inferred from homology"/>
<dbReference type="GO" id="GO:0015035">
    <property type="term" value="F:protein-disulfide reductase activity"/>
    <property type="evidence" value="ECO:0007669"/>
    <property type="project" value="UniProtKB-UniRule"/>
</dbReference>
<dbReference type="NCBIfam" id="TIGR01068">
    <property type="entry name" value="thioredoxin"/>
    <property type="match status" value="1"/>
</dbReference>
<keyword evidence="5 10" id="KW-1015">Disulfide bond</keyword>
<dbReference type="PANTHER" id="PTHR45663:SF11">
    <property type="entry name" value="GEO12009P1"/>
    <property type="match status" value="1"/>
</dbReference>
<feature type="active site" description="Nucleophile" evidence="9">
    <location>
        <position position="32"/>
    </location>
</feature>
<evidence type="ECO:0000256" key="8">
    <source>
        <dbReference type="PIRNR" id="PIRNR000077"/>
    </source>
</evidence>
<organism evidence="12 13">
    <name type="scientific">Baia soyae</name>
    <dbReference type="NCBI Taxonomy" id="1544746"/>
    <lineage>
        <taxon>Bacteria</taxon>
        <taxon>Bacillati</taxon>
        <taxon>Bacillota</taxon>
        <taxon>Bacilli</taxon>
        <taxon>Bacillales</taxon>
        <taxon>Thermoactinomycetaceae</taxon>
        <taxon>Baia</taxon>
    </lineage>
</organism>
<evidence type="ECO:0000313" key="12">
    <source>
        <dbReference type="EMBL" id="TCP66437.1"/>
    </source>
</evidence>
<dbReference type="PROSITE" id="PS00194">
    <property type="entry name" value="THIOREDOXIN_1"/>
    <property type="match status" value="1"/>
</dbReference>
<name>A0A4R2RUT3_9BACL</name>
<feature type="domain" description="Thioredoxin" evidence="11">
    <location>
        <begin position="1"/>
        <end position="104"/>
    </location>
</feature>
<feature type="site" description="Contributes to redox potential value" evidence="9">
    <location>
        <position position="33"/>
    </location>
</feature>
<evidence type="ECO:0000256" key="4">
    <source>
        <dbReference type="ARBA" id="ARBA00022982"/>
    </source>
</evidence>
<protein>
    <recommendedName>
        <fullName evidence="2 7">Thioredoxin</fullName>
    </recommendedName>
</protein>
<dbReference type="RefSeq" id="WP_072335920.1">
    <property type="nucleotide sequence ID" value="NZ_SLXV01000024.1"/>
</dbReference>
<evidence type="ECO:0000256" key="6">
    <source>
        <dbReference type="ARBA" id="ARBA00023284"/>
    </source>
</evidence>
<sequence>MAIAELNTQNFGEKVESKGTGTVLVDFWAPWCGPCRMLAPILEEVDTEVGSDVQVVKVNVDDNPDLATKYGVMGIPTLIVFKDGEQVKKVSGVQPKEAILDMVK</sequence>